<evidence type="ECO:0000313" key="6">
    <source>
        <dbReference type="Proteomes" id="UP001474181"/>
    </source>
</evidence>
<dbReference type="InterPro" id="IPR041522">
    <property type="entry name" value="CdaR_GGDEF"/>
</dbReference>
<feature type="domain" description="CdaR GGDEF-like" evidence="4">
    <location>
        <begin position="192"/>
        <end position="302"/>
    </location>
</feature>
<dbReference type="InterPro" id="IPR025736">
    <property type="entry name" value="PucR_C-HTH_dom"/>
</dbReference>
<proteinExistence type="inferred from homology"/>
<sequence>MRRLRPVAVDAEEPTCARETVRRATDQVGDQPVAWAVGVAADIVQGNAFPDLSGGGPKGPQVLRSAIESIVISTLLAIEADGHPPAQLPPEAEAQLVDMVHRRVPLDLLLTHQRRIHSQLADHFMGGCRSLVPGPDLAASLEHVSHVLFEFADTFATLTAESYTAENERFLRSTAAARYETVLALLAGEGAVDVASRQLAYPLTNAYHIGLVLHPTTSPSDTADHLDQVARSLLRGIGADVQLVVAVDRTEAWAWGAFKARPPSEKPLLPGGSDVLVGMASPHRGVQGFRRTHEEALDAARVGSFGVRSTADTSVVRYDEVRLLSLLIADPDKAARFVRDELGALGSSAGSTRVLRRTVRAYLDCHGSPQEAAKELQVAKNTVIYRVKRAEELLGRSIRDSQLELHAALRLADLLPDPDDTGH</sequence>
<evidence type="ECO:0000259" key="2">
    <source>
        <dbReference type="Pfam" id="PF13556"/>
    </source>
</evidence>
<dbReference type="Pfam" id="PF13556">
    <property type="entry name" value="HTH_30"/>
    <property type="match status" value="1"/>
</dbReference>
<dbReference type="Gene3D" id="1.10.10.2840">
    <property type="entry name" value="PucR C-terminal helix-turn-helix domain"/>
    <property type="match status" value="1"/>
</dbReference>
<dbReference type="Proteomes" id="UP001474181">
    <property type="component" value="Unassembled WGS sequence"/>
</dbReference>
<keyword evidence="6" id="KW-1185">Reference proteome</keyword>
<dbReference type="Pfam" id="PF14361">
    <property type="entry name" value="RsbRD_N"/>
    <property type="match status" value="1"/>
</dbReference>
<evidence type="ECO:0000259" key="4">
    <source>
        <dbReference type="Pfam" id="PF17853"/>
    </source>
</evidence>
<feature type="domain" description="PucR C-terminal helix-turn-helix" evidence="2">
    <location>
        <begin position="355"/>
        <end position="411"/>
    </location>
</feature>
<evidence type="ECO:0000259" key="3">
    <source>
        <dbReference type="Pfam" id="PF14361"/>
    </source>
</evidence>
<dbReference type="InterPro" id="IPR025751">
    <property type="entry name" value="RsbRD_N_dom"/>
</dbReference>
<dbReference type="InterPro" id="IPR042070">
    <property type="entry name" value="PucR_C-HTH_sf"/>
</dbReference>
<dbReference type="InterPro" id="IPR051448">
    <property type="entry name" value="CdaR-like_regulators"/>
</dbReference>
<comment type="caution">
    <text evidence="5">The sequence shown here is derived from an EMBL/GenBank/DDBJ whole genome shotgun (WGS) entry which is preliminary data.</text>
</comment>
<dbReference type="EMBL" id="JBEPEK010000026">
    <property type="protein sequence ID" value="MER7179002.1"/>
    <property type="molecule type" value="Genomic_DNA"/>
</dbReference>
<feature type="domain" description="RsbT co-antagonist protein RsbRD N-terminal" evidence="3">
    <location>
        <begin position="49"/>
        <end position="178"/>
    </location>
</feature>
<dbReference type="PANTHER" id="PTHR33744">
    <property type="entry name" value="CARBOHYDRATE DIACID REGULATOR"/>
    <property type="match status" value="1"/>
</dbReference>
<evidence type="ECO:0000313" key="5">
    <source>
        <dbReference type="EMBL" id="MER7179002.1"/>
    </source>
</evidence>
<accession>A0ABV1WQ70</accession>
<dbReference type="Pfam" id="PF17853">
    <property type="entry name" value="GGDEF_2"/>
    <property type="match status" value="1"/>
</dbReference>
<name>A0ABV1WQ70_9ACTN</name>
<reference evidence="5 6" key="1">
    <citation type="submission" date="2024-06" db="EMBL/GenBank/DDBJ databases">
        <title>The Natural Products Discovery Center: Release of the First 8490 Sequenced Strains for Exploring Actinobacteria Biosynthetic Diversity.</title>
        <authorList>
            <person name="Kalkreuter E."/>
            <person name="Kautsar S.A."/>
            <person name="Yang D."/>
            <person name="Bader C.D."/>
            <person name="Teijaro C.N."/>
            <person name="Fluegel L."/>
            <person name="Davis C.M."/>
            <person name="Simpson J.R."/>
            <person name="Lauterbach L."/>
            <person name="Steele A.D."/>
            <person name="Gui C."/>
            <person name="Meng S."/>
            <person name="Li G."/>
            <person name="Viehrig K."/>
            <person name="Ye F."/>
            <person name="Su P."/>
            <person name="Kiefer A.F."/>
            <person name="Nichols A."/>
            <person name="Cepeda A.J."/>
            <person name="Yan W."/>
            <person name="Fan B."/>
            <person name="Jiang Y."/>
            <person name="Adhikari A."/>
            <person name="Zheng C.-J."/>
            <person name="Schuster L."/>
            <person name="Cowan T.M."/>
            <person name="Smanski M.J."/>
            <person name="Chevrette M.G."/>
            <person name="De Carvalho L.P.S."/>
            <person name="Shen B."/>
        </authorList>
    </citation>
    <scope>NUCLEOTIDE SEQUENCE [LARGE SCALE GENOMIC DNA]</scope>
    <source>
        <strain evidence="5 6">NPDC000234</strain>
    </source>
</reference>
<comment type="similarity">
    <text evidence="1">Belongs to the CdaR family.</text>
</comment>
<organism evidence="5 6">
    <name type="scientific">Streptomyces hyaluromycini</name>
    <dbReference type="NCBI Taxonomy" id="1377993"/>
    <lineage>
        <taxon>Bacteria</taxon>
        <taxon>Bacillati</taxon>
        <taxon>Actinomycetota</taxon>
        <taxon>Actinomycetes</taxon>
        <taxon>Kitasatosporales</taxon>
        <taxon>Streptomycetaceae</taxon>
        <taxon>Streptomyces</taxon>
    </lineage>
</organism>
<evidence type="ECO:0000256" key="1">
    <source>
        <dbReference type="ARBA" id="ARBA00006754"/>
    </source>
</evidence>
<gene>
    <name evidence="5" type="ORF">ABT404_05885</name>
</gene>
<dbReference type="PANTHER" id="PTHR33744:SF1">
    <property type="entry name" value="DNA-BINDING TRANSCRIPTIONAL ACTIVATOR ADER"/>
    <property type="match status" value="1"/>
</dbReference>
<protein>
    <submittedName>
        <fullName evidence="5">Helix-turn-helix domain-containing protein</fullName>
    </submittedName>
</protein>
<dbReference type="RefSeq" id="WP_350777827.1">
    <property type="nucleotide sequence ID" value="NZ_JBEPEK010000026.1"/>
</dbReference>